<dbReference type="Pfam" id="PF04168">
    <property type="entry name" value="Alpha-E"/>
    <property type="match status" value="1"/>
</dbReference>
<dbReference type="PANTHER" id="PTHR34595:SF2">
    <property type="entry name" value="BLR2978 PROTEIN"/>
    <property type="match status" value="1"/>
</dbReference>
<proteinExistence type="predicted"/>
<gene>
    <name evidence="3" type="ORF">SAMN04488004_10348</name>
</gene>
<evidence type="ECO:0000313" key="4">
    <source>
        <dbReference type="Proteomes" id="UP000199550"/>
    </source>
</evidence>
<dbReference type="SUPFAM" id="SSF56059">
    <property type="entry name" value="Glutathione synthetase ATP-binding domain-like"/>
    <property type="match status" value="1"/>
</dbReference>
<dbReference type="InterPro" id="IPR007296">
    <property type="entry name" value="DUF403"/>
</dbReference>
<name>A0A1I4CVX6_9RHOB</name>
<accession>A0A1I4CVX6</accession>
<dbReference type="EMBL" id="FOTF01000003">
    <property type="protein sequence ID" value="SFK85448.1"/>
    <property type="molecule type" value="Genomic_DNA"/>
</dbReference>
<organism evidence="3 4">
    <name type="scientific">Loktanella salsilacus</name>
    <dbReference type="NCBI Taxonomy" id="195913"/>
    <lineage>
        <taxon>Bacteria</taxon>
        <taxon>Pseudomonadati</taxon>
        <taxon>Pseudomonadota</taxon>
        <taxon>Alphaproteobacteria</taxon>
        <taxon>Rhodobacterales</taxon>
        <taxon>Roseobacteraceae</taxon>
        <taxon>Loktanella</taxon>
    </lineage>
</organism>
<dbReference type="InterPro" id="IPR051680">
    <property type="entry name" value="ATP-dep_Glu-Cys_Ligase-2"/>
</dbReference>
<dbReference type="Pfam" id="PF14403">
    <property type="entry name" value="CP_ATPgrasp_2"/>
    <property type="match status" value="1"/>
</dbReference>
<feature type="domain" description="DUF403" evidence="1">
    <location>
        <begin position="526"/>
        <end position="796"/>
    </location>
</feature>
<dbReference type="AlphaFoldDB" id="A0A1I4CVX6"/>
<reference evidence="3 4" key="1">
    <citation type="submission" date="2016-10" db="EMBL/GenBank/DDBJ databases">
        <authorList>
            <person name="de Groot N.N."/>
        </authorList>
    </citation>
    <scope>NUCLEOTIDE SEQUENCE [LARGE SCALE GENOMIC DNA]</scope>
    <source>
        <strain evidence="3 4">DSM 16199</strain>
    </source>
</reference>
<dbReference type="RefSeq" id="WP_090185480.1">
    <property type="nucleotide sequence ID" value="NZ_FOTF01000003.1"/>
</dbReference>
<dbReference type="InterPro" id="IPR025841">
    <property type="entry name" value="CP_ATPgrasp_2"/>
</dbReference>
<dbReference type="STRING" id="195913.SAMN04488004_10348"/>
<dbReference type="PANTHER" id="PTHR34595">
    <property type="entry name" value="BLR5612 PROTEIN"/>
    <property type="match status" value="1"/>
</dbReference>
<dbReference type="OrthoDB" id="9804079at2"/>
<evidence type="ECO:0000313" key="3">
    <source>
        <dbReference type="EMBL" id="SFK85448.1"/>
    </source>
</evidence>
<feature type="domain" description="Circularly permuted ATP-grasp type 2" evidence="2">
    <location>
        <begin position="98"/>
        <end position="476"/>
    </location>
</feature>
<sequence length="805" mass="86884">MSDDFGSAPQTRPVTSAGRSLFDSYRPLPGVPDELCDAAGHMRPVWAPLIEHLSAMSNQEVAEAFGRGEQHLADAGVFFRKYGDTNAATRDWPYSPVPVVLAQSDWDTITEGLMQRADLLEQIAADLYGDNDLIAQGHLPAELIAANPEWLRPMVGAQPEDTPYLHFCAFELGRGPDGRWWVLQDLTDAPSGAGFALENRIATTHVFPELYADANVRRLAGFFDTFRTTLSGLKSDANSAAAILTPGPLTDTYYEQAYIARYLGLPLLEGGDLTVQDGRLNARTVKGPLPVEVLWRRMDSVWSDPLELRSDSQLGTPGLMSAIRHGHVTMVNALGAGVLETQALMAFLPAISRALTGADLKLPNVATWWCGGEKQLAHVQRHASRMMIGPAQATRMPHEGTAPHAIGGTLFHSEDSQVSTWLAANAPSLMAKELVTLSTTPVFENGALVPRPMTLRVFLARGPNGWDVMPGGFARVGAGQDASAVSMRRGGAVADVWVVADTPVATPTLLPAPSSTPFQRASTEALPSRAADNLFWLGRYIERTEGQLRLLRAYHGRRSEGASGVLLGTIAGQLSVHGVKIDTPLPQGLCQTLSGAVNAASQIRDRFSVDGWAALTDMEMTLKQMQKTARFGDDAALATGVLLRKAVGFAGLTQDNMYRTAGWHFLTMGRALERAAMTTSLLARWADPAAPDGALDLALEIGDSMIVHRQRYATIASRDSVIDLLALDPANPRAVRFQLDVLLDRVTGLTATAPQGYMTDFERGVRTLQTSFAVHRVETLDTKALNAALSEVLALSITLNSAFLQ</sequence>
<evidence type="ECO:0000259" key="1">
    <source>
        <dbReference type="Pfam" id="PF04168"/>
    </source>
</evidence>
<dbReference type="Proteomes" id="UP000199550">
    <property type="component" value="Unassembled WGS sequence"/>
</dbReference>
<protein>
    <submittedName>
        <fullName evidence="3">Uncharacterized conserved protein, circularly permuted ATPgrasp superfamily</fullName>
    </submittedName>
</protein>
<dbReference type="Gene3D" id="3.40.50.11290">
    <property type="match status" value="1"/>
</dbReference>
<evidence type="ECO:0000259" key="2">
    <source>
        <dbReference type="Pfam" id="PF14403"/>
    </source>
</evidence>
<keyword evidence="4" id="KW-1185">Reference proteome</keyword>